<proteinExistence type="predicted"/>
<feature type="transmembrane region" description="Helical" evidence="5">
    <location>
        <begin position="354"/>
        <end position="377"/>
    </location>
</feature>
<keyword evidence="8" id="KW-1185">Reference proteome</keyword>
<dbReference type="GO" id="GO:0055075">
    <property type="term" value="P:potassium ion homeostasis"/>
    <property type="evidence" value="ECO:0007669"/>
    <property type="project" value="TreeGrafter"/>
</dbReference>
<dbReference type="AlphaFoldDB" id="A0AB34J8V2"/>
<dbReference type="GO" id="GO:0016020">
    <property type="term" value="C:membrane"/>
    <property type="evidence" value="ECO:0007669"/>
    <property type="project" value="UniProtKB-SubCell"/>
</dbReference>
<dbReference type="Proteomes" id="UP001515480">
    <property type="component" value="Unassembled WGS sequence"/>
</dbReference>
<dbReference type="InterPro" id="IPR004842">
    <property type="entry name" value="SLC12A_fam"/>
</dbReference>
<dbReference type="EMBL" id="JBGBPQ010000011">
    <property type="protein sequence ID" value="KAL1515742.1"/>
    <property type="molecule type" value="Genomic_DNA"/>
</dbReference>
<feature type="domain" description="Amino acid permease/ SLC12A" evidence="6">
    <location>
        <begin position="316"/>
        <end position="592"/>
    </location>
</feature>
<feature type="domain" description="Amino acid permease/ SLC12A" evidence="6">
    <location>
        <begin position="60"/>
        <end position="211"/>
    </location>
</feature>
<evidence type="ECO:0000256" key="4">
    <source>
        <dbReference type="ARBA" id="ARBA00023136"/>
    </source>
</evidence>
<evidence type="ECO:0000256" key="3">
    <source>
        <dbReference type="ARBA" id="ARBA00022989"/>
    </source>
</evidence>
<dbReference type="GO" id="GO:0055064">
    <property type="term" value="P:chloride ion homeostasis"/>
    <property type="evidence" value="ECO:0007669"/>
    <property type="project" value="TreeGrafter"/>
</dbReference>
<evidence type="ECO:0000256" key="1">
    <source>
        <dbReference type="ARBA" id="ARBA00004141"/>
    </source>
</evidence>
<keyword evidence="2 5" id="KW-0812">Transmembrane</keyword>
<dbReference type="PANTHER" id="PTHR11827">
    <property type="entry name" value="SOLUTE CARRIER FAMILY 12, CATION COTRANSPORTERS"/>
    <property type="match status" value="1"/>
</dbReference>
<comment type="caution">
    <text evidence="7">The sequence shown here is derived from an EMBL/GenBank/DDBJ whole genome shotgun (WGS) entry which is preliminary data.</text>
</comment>
<dbReference type="Pfam" id="PF00324">
    <property type="entry name" value="AA_permease"/>
    <property type="match status" value="2"/>
</dbReference>
<evidence type="ECO:0000256" key="5">
    <source>
        <dbReference type="SAM" id="Phobius"/>
    </source>
</evidence>
<evidence type="ECO:0000313" key="8">
    <source>
        <dbReference type="Proteomes" id="UP001515480"/>
    </source>
</evidence>
<reference evidence="7 8" key="1">
    <citation type="journal article" date="2024" name="Science">
        <title>Giant polyketide synthase enzymes in the biosynthesis of giant marine polyether toxins.</title>
        <authorList>
            <person name="Fallon T.R."/>
            <person name="Shende V.V."/>
            <person name="Wierzbicki I.H."/>
            <person name="Pendleton A.L."/>
            <person name="Watervoot N.F."/>
            <person name="Auber R.P."/>
            <person name="Gonzalez D.J."/>
            <person name="Wisecaver J.H."/>
            <person name="Moore B.S."/>
        </authorList>
    </citation>
    <scope>NUCLEOTIDE SEQUENCE [LARGE SCALE GENOMIC DNA]</scope>
    <source>
        <strain evidence="7 8">12B1</strain>
    </source>
</reference>
<dbReference type="GO" id="GO:0015379">
    <property type="term" value="F:potassium:chloride symporter activity"/>
    <property type="evidence" value="ECO:0007669"/>
    <property type="project" value="TreeGrafter"/>
</dbReference>
<keyword evidence="3 5" id="KW-1133">Transmembrane helix</keyword>
<protein>
    <recommendedName>
        <fullName evidence="6">Amino acid permease/ SLC12A domain-containing protein</fullName>
    </recommendedName>
</protein>
<dbReference type="GO" id="GO:0006884">
    <property type="term" value="P:cell volume homeostasis"/>
    <property type="evidence" value="ECO:0007669"/>
    <property type="project" value="TreeGrafter"/>
</dbReference>
<dbReference type="PANTHER" id="PTHR11827:SF72">
    <property type="entry name" value="GH08340P"/>
    <property type="match status" value="1"/>
</dbReference>
<feature type="transmembrane region" description="Helical" evidence="5">
    <location>
        <begin position="199"/>
        <end position="218"/>
    </location>
</feature>
<feature type="transmembrane region" description="Helical" evidence="5">
    <location>
        <begin position="169"/>
        <end position="187"/>
    </location>
</feature>
<feature type="transmembrane region" description="Helical" evidence="5">
    <location>
        <begin position="510"/>
        <end position="528"/>
    </location>
</feature>
<evidence type="ECO:0000256" key="2">
    <source>
        <dbReference type="ARBA" id="ARBA00022692"/>
    </source>
</evidence>
<evidence type="ECO:0000259" key="6">
    <source>
        <dbReference type="Pfam" id="PF00324"/>
    </source>
</evidence>
<keyword evidence="4 5" id="KW-0472">Membrane</keyword>
<dbReference type="InterPro" id="IPR004841">
    <property type="entry name" value="AA-permease/SLC12A_dom"/>
</dbReference>
<feature type="transmembrane region" description="Helical" evidence="5">
    <location>
        <begin position="477"/>
        <end position="498"/>
    </location>
</feature>
<dbReference type="Gene3D" id="1.20.1740.10">
    <property type="entry name" value="Amino acid/polyamine transporter I"/>
    <property type="match status" value="1"/>
</dbReference>
<gene>
    <name evidence="7" type="ORF">AB1Y20_002358</name>
</gene>
<evidence type="ECO:0000313" key="7">
    <source>
        <dbReference type="EMBL" id="KAL1515742.1"/>
    </source>
</evidence>
<feature type="transmembrane region" description="Helical" evidence="5">
    <location>
        <begin position="58"/>
        <end position="81"/>
    </location>
</feature>
<feature type="transmembrane region" description="Helical" evidence="5">
    <location>
        <begin position="87"/>
        <end position="109"/>
    </location>
</feature>
<accession>A0AB34J8V2</accession>
<comment type="subcellular location">
    <subcellularLocation>
        <location evidence="1">Membrane</location>
        <topology evidence="1">Multi-pass membrane protein</topology>
    </subcellularLocation>
</comment>
<sequence>MEGGEEGRTRGWSREALLDGNDVLRDAIRGGAHLQPSTDEHAKLTASSHNNLNTLNGCYIPCLLNILGAVLFLRVGFAVGMMGWPGALAIFCFSELIAYLTITSFSALATNGRMRGGGAYYMISRSLGPAFGGSSGLLFWLTYCLNVTFNTVAFTETFVHTFLPQWDSPAHRILVSTGTLFSLFLVAFKGAGAFARVNLFIFIGLVISLVSGIGTLYFHQDAASLQPHLVTLDCPAGASAACEANAARVMRHELFPRGEAPPLLNVSGAFFPWAWSAACPQRLAADGQTHLACAASGRYGLKETMRALPVASETNCNGGVCDVAQVFGIVFPAVVGMMEGANLSGDLKDPAKSIPAGTIGAVTTAFVCYLLLIFGQAGSVDRYSLQFDMNVMQHACVNQYLIVLGVATACLSTALGSMFGSARILQEAIARDNIFPFLRIFRHGSVVGDEPRVAVVFCYAIAQMGIFIGDLNDVAPILTNFFLVTYALTNLAAALLEASGVPNWRPHFRYSHRYVSLLGSVLTLAAMVYLNPTFAAITLAVVVVLFAYVSLCFKGGADWVDISHALWYASALRTLQRLRRGPVTSKYWRPSLLLVLADESTPTPLAALVGHVARGAPLVVGRLLCCPAAAEDVAARAAAAQAELTSQLDRWKKLLPAFSPFEQLAVCSAYRHGVLSLALGAGMGALRPETVVLPLLGAPDAALPLAIAELLQLRRNVLLAANFERAAAAAPRRRRVDVWLFGAMPSAHDGSFAPAHAALGLAAQFGALAAAAPAGGARGVAKAAAEAGGGAAAARRRPIAAPPPRRRASARALRLLELVGAAAEGAAAASPPAALVRWAHEARLRAECVGVGARGAPSRALEWAWADGAAGVAAVNAAVRAHSADAALVMLLLPPPRAEGGGALGYMELLRGLCAGLPPTILCGAGATLPVIATDI</sequence>
<organism evidence="7 8">
    <name type="scientific">Prymnesium parvum</name>
    <name type="common">Toxic golden alga</name>
    <dbReference type="NCBI Taxonomy" id="97485"/>
    <lineage>
        <taxon>Eukaryota</taxon>
        <taxon>Haptista</taxon>
        <taxon>Haptophyta</taxon>
        <taxon>Prymnesiophyceae</taxon>
        <taxon>Prymnesiales</taxon>
        <taxon>Prymnesiaceae</taxon>
        <taxon>Prymnesium</taxon>
    </lineage>
</organism>
<name>A0AB34J8V2_PRYPA</name>
<feature type="transmembrane region" description="Helical" evidence="5">
    <location>
        <begin position="397"/>
        <end position="419"/>
    </location>
</feature>
<feature type="transmembrane region" description="Helical" evidence="5">
    <location>
        <begin position="130"/>
        <end position="149"/>
    </location>
</feature>